<accession>A0ACC6SFV6</accession>
<dbReference type="Proteomes" id="UP001439875">
    <property type="component" value="Unassembled WGS sequence"/>
</dbReference>
<sequence length="605" mass="70339">MNNLAVKPFVLSGIEWTIDHEFHYGIENARYIEALVNDAKYLPIKDGDIEFASNTWDLRPYYTMKKTDNMVFNFKSVPQCYLNLAKFFVLLSLLNSDKKVSTIHRRLQDIKPFLLYLYDNGITSVQSVMNSTIGTYMTSKQDLSVQTRKMIYISFEDFFTFIKANYSYKLHFDFSVFDEREHLQKIAKKAEENNKTPDIPSDYYNKLISLLIQSMRNASLDYEDRAISCIYLILSQTGLRISEVLSLETDSLSSIKLKNLEANAYFLTYKVFKSIGKEQEFVETEIFANELTKEAFDTLVSLRNGRDNGIENNFIYLPNSKVIPATDTFARKHFHSFLYKHAEFARSETSPYPELNVVNYKGKPIIAPTSKQFRVHVCTELYYRNVPLLYIKKYMSHLSDEMMGYYVRPKSKKQEDAEYSNKLLKSLVTNEANLLGNDAKQIQANIANFINEGHYNVEQDIDAIIESLNGKFVIRAKQGGVCIKTSIRECSKDARTNEMFCAYNICPSLFHLYYMADTSYEDFKLSQKTFKANKSNGFKLQASKELKKLQVLCRRRLLPELEDLKDKIKLKGVEGILTNYPNLGEIIKNYDNIMEEINQWMNMKY</sequence>
<protein>
    <submittedName>
        <fullName evidence="1">Tyrosine-type recombinase/integrase</fullName>
    </submittedName>
</protein>
<keyword evidence="2" id="KW-1185">Reference proteome</keyword>
<dbReference type="EMBL" id="JBBMEW010000024">
    <property type="protein sequence ID" value="MEQ2528919.1"/>
    <property type="molecule type" value="Genomic_DNA"/>
</dbReference>
<name>A0ACC6SFV6_9BACI</name>
<reference evidence="1" key="1">
    <citation type="submission" date="2024-03" db="EMBL/GenBank/DDBJ databases">
        <title>Human intestinal bacterial collection.</title>
        <authorList>
            <person name="Pauvert C."/>
            <person name="Hitch T.C.A."/>
            <person name="Clavel T."/>
        </authorList>
    </citation>
    <scope>NUCLEOTIDE SEQUENCE</scope>
    <source>
        <strain evidence="1">CLA-AA-H227</strain>
    </source>
</reference>
<comment type="caution">
    <text evidence="1">The sequence shown here is derived from an EMBL/GenBank/DDBJ whole genome shotgun (WGS) entry which is preliminary data.</text>
</comment>
<organism evidence="1 2">
    <name type="scientific">Robertmurraya yapensis</name>
    <name type="common">ex Hitch et al 2024</name>
    <dbReference type="NCBI Taxonomy" id="3133160"/>
    <lineage>
        <taxon>Bacteria</taxon>
        <taxon>Bacillati</taxon>
        <taxon>Bacillota</taxon>
        <taxon>Bacilli</taxon>
        <taxon>Bacillales</taxon>
        <taxon>Bacillaceae</taxon>
        <taxon>Robertmurraya</taxon>
    </lineage>
</organism>
<evidence type="ECO:0000313" key="1">
    <source>
        <dbReference type="EMBL" id="MEQ2528919.1"/>
    </source>
</evidence>
<gene>
    <name evidence="1" type="ORF">WMO40_19795</name>
</gene>
<proteinExistence type="predicted"/>
<evidence type="ECO:0000313" key="2">
    <source>
        <dbReference type="Proteomes" id="UP001439875"/>
    </source>
</evidence>